<dbReference type="InterPro" id="IPR050546">
    <property type="entry name" value="Glycosyl_Hydrlase_16"/>
</dbReference>
<evidence type="ECO:0000256" key="2">
    <source>
        <dbReference type="SAM" id="SignalP"/>
    </source>
</evidence>
<dbReference type="Proteomes" id="UP000077266">
    <property type="component" value="Unassembled WGS sequence"/>
</dbReference>
<dbReference type="EMBL" id="KV425908">
    <property type="protein sequence ID" value="KZV99657.1"/>
    <property type="molecule type" value="Genomic_DNA"/>
</dbReference>
<feature type="chain" id="PRO_5007862707" description="GH16 domain-containing protein" evidence="2">
    <location>
        <begin position="24"/>
        <end position="393"/>
    </location>
</feature>
<dbReference type="GO" id="GO:0004553">
    <property type="term" value="F:hydrolase activity, hydrolyzing O-glycosyl compounds"/>
    <property type="evidence" value="ECO:0007669"/>
    <property type="project" value="InterPro"/>
</dbReference>
<evidence type="ECO:0000313" key="5">
    <source>
        <dbReference type="Proteomes" id="UP000077266"/>
    </source>
</evidence>
<dbReference type="InterPro" id="IPR013320">
    <property type="entry name" value="ConA-like_dom_sf"/>
</dbReference>
<feature type="compositionally biased region" description="Low complexity" evidence="1">
    <location>
        <begin position="325"/>
        <end position="349"/>
    </location>
</feature>
<feature type="domain" description="GH16" evidence="3">
    <location>
        <begin position="1"/>
        <end position="283"/>
    </location>
</feature>
<organism evidence="4 5">
    <name type="scientific">Exidia glandulosa HHB12029</name>
    <dbReference type="NCBI Taxonomy" id="1314781"/>
    <lineage>
        <taxon>Eukaryota</taxon>
        <taxon>Fungi</taxon>
        <taxon>Dikarya</taxon>
        <taxon>Basidiomycota</taxon>
        <taxon>Agaricomycotina</taxon>
        <taxon>Agaricomycetes</taxon>
        <taxon>Auriculariales</taxon>
        <taxon>Exidiaceae</taxon>
        <taxon>Exidia</taxon>
    </lineage>
</organism>
<evidence type="ECO:0000256" key="1">
    <source>
        <dbReference type="SAM" id="MobiDB-lite"/>
    </source>
</evidence>
<evidence type="ECO:0000259" key="3">
    <source>
        <dbReference type="PROSITE" id="PS51762"/>
    </source>
</evidence>
<keyword evidence="5" id="KW-1185">Reference proteome</keyword>
<proteinExistence type="predicted"/>
<dbReference type="Pfam" id="PF26113">
    <property type="entry name" value="GH16_XgeA"/>
    <property type="match status" value="1"/>
</dbReference>
<dbReference type="Gene3D" id="2.60.120.200">
    <property type="match status" value="1"/>
</dbReference>
<dbReference type="AlphaFoldDB" id="A0A165MRN1"/>
<feature type="region of interest" description="Disordered" evidence="1">
    <location>
        <begin position="325"/>
        <end position="367"/>
    </location>
</feature>
<feature type="signal peptide" evidence="2">
    <location>
        <begin position="1"/>
        <end position="23"/>
    </location>
</feature>
<evidence type="ECO:0000313" key="4">
    <source>
        <dbReference type="EMBL" id="KZV99657.1"/>
    </source>
</evidence>
<keyword evidence="2" id="KW-0732">Signal</keyword>
<reference evidence="4 5" key="1">
    <citation type="journal article" date="2016" name="Mol. Biol. Evol.">
        <title>Comparative Genomics of Early-Diverging Mushroom-Forming Fungi Provides Insights into the Origins of Lignocellulose Decay Capabilities.</title>
        <authorList>
            <person name="Nagy L.G."/>
            <person name="Riley R."/>
            <person name="Tritt A."/>
            <person name="Adam C."/>
            <person name="Daum C."/>
            <person name="Floudas D."/>
            <person name="Sun H."/>
            <person name="Yadav J.S."/>
            <person name="Pangilinan J."/>
            <person name="Larsson K.H."/>
            <person name="Matsuura K."/>
            <person name="Barry K."/>
            <person name="Labutti K."/>
            <person name="Kuo R."/>
            <person name="Ohm R.A."/>
            <person name="Bhattacharya S.S."/>
            <person name="Shirouzu T."/>
            <person name="Yoshinaga Y."/>
            <person name="Martin F.M."/>
            <person name="Grigoriev I.V."/>
            <person name="Hibbett D.S."/>
        </authorList>
    </citation>
    <scope>NUCLEOTIDE SEQUENCE [LARGE SCALE GENOMIC DNA]</scope>
    <source>
        <strain evidence="4 5">HHB12029</strain>
    </source>
</reference>
<dbReference type="GO" id="GO:0009251">
    <property type="term" value="P:glucan catabolic process"/>
    <property type="evidence" value="ECO:0007669"/>
    <property type="project" value="TreeGrafter"/>
</dbReference>
<protein>
    <recommendedName>
        <fullName evidence="3">GH16 domain-containing protein</fullName>
    </recommendedName>
</protein>
<dbReference type="InParanoid" id="A0A165MRN1"/>
<dbReference type="PANTHER" id="PTHR10963">
    <property type="entry name" value="GLYCOSYL HYDROLASE-RELATED"/>
    <property type="match status" value="1"/>
</dbReference>
<accession>A0A165MRN1</accession>
<dbReference type="PROSITE" id="PS51762">
    <property type="entry name" value="GH16_2"/>
    <property type="match status" value="1"/>
</dbReference>
<name>A0A165MRN1_EXIGL</name>
<dbReference type="InterPro" id="IPR000757">
    <property type="entry name" value="Beta-glucanase-like"/>
</dbReference>
<gene>
    <name evidence="4" type="ORF">EXIGLDRAFT_640388</name>
</gene>
<dbReference type="OrthoDB" id="192832at2759"/>
<dbReference type="SUPFAM" id="SSF49899">
    <property type="entry name" value="Concanavalin A-like lectins/glucanases"/>
    <property type="match status" value="1"/>
</dbReference>
<sequence length="393" mass="41647">MTIMRPALFATIAAIVLQSSVHAFDLVREYQGDTFFDDWDFYGFWDNLTNGDVEYLNRQDSFSNELVSTTSSGSAIMRVDNFTNVPSNYKRNSIRITSTHYYDTGSLWVFDIKHLPYGCSVWPSIWTHGDNWPNGGEIDIIEGINLNARNQVAVHTLGGCTHQNGTNELGWAGGADCSTPSGCTVQDPDTRSYGAPFAAAGGGVWAAQYDVAGIFIWFFTRNNMPISLNAKDKSTLDIGEWGPPLAAYPSSSCEMAKYFTPQQLVIDITLCGDWAGVPSLYNATCKNTGPTGICYTDNVIGPGAGKYDNAYFEINAIRAYTTGAPAPTSTSTSASSSSTSTGSSPSTPTGDGGGGDSSNVPPPDGSALGGQAGYPALAALPVAFVAGIVALVI</sequence>
<dbReference type="PANTHER" id="PTHR10963:SF24">
    <property type="entry name" value="GLYCOSIDASE C21B10.07-RELATED"/>
    <property type="match status" value="1"/>
</dbReference>
<dbReference type="FunFam" id="2.60.120.200:FF:000179">
    <property type="entry name" value="Unplaced genomic scaffold supercont1.19, whole genome shotgun sequence"/>
    <property type="match status" value="1"/>
</dbReference>
<dbReference type="STRING" id="1314781.A0A165MRN1"/>